<dbReference type="Proteomes" id="UP000515158">
    <property type="component" value="Unplaced"/>
</dbReference>
<sequence>MATVTEHQVTSEIYADEGIAVGAPRAGGYVTTKFYFKCPLAPGEGKQLEQLEQDSDGDLVVERRNREEVIRIEHSASTSLRMVGLQVWRGALLLADWAVHCGPSLLRGATVLELGAGTGLTSIVAAMHAKEVVSTDVDLGGILDLIKANAALNRDVVKAKFTVLGLDFFAEQWSPEVQGKLKEVSLVFAADVIYDVDLTEAFVRTLLKVMSVPPKKTLFFALEKRYVFTTDDFESVAPVYEHFVSYLEHCRPKSWTIEQIPLDFPQYFRYERVKQLVLWKIAS</sequence>
<accession>A0A6P8ZXE4</accession>
<dbReference type="GO" id="GO:0005634">
    <property type="term" value="C:nucleus"/>
    <property type="evidence" value="ECO:0007669"/>
    <property type="project" value="TreeGrafter"/>
</dbReference>
<keyword evidence="1" id="KW-1185">Reference proteome</keyword>
<dbReference type="SUPFAM" id="SSF53335">
    <property type="entry name" value="S-adenosyl-L-methionine-dependent methyltransferases"/>
    <property type="match status" value="1"/>
</dbReference>
<dbReference type="PANTHER" id="PTHR23108:SF0">
    <property type="entry name" value="METHYLTRANSFERASE-LIKE PROTEIN 22"/>
    <property type="match status" value="1"/>
</dbReference>
<dbReference type="RefSeq" id="XP_034250071.1">
    <property type="nucleotide sequence ID" value="XM_034394180.1"/>
</dbReference>
<dbReference type="Gene3D" id="3.40.50.150">
    <property type="entry name" value="Vaccinia Virus protein VP39"/>
    <property type="match status" value="1"/>
</dbReference>
<reference evidence="2 3" key="1">
    <citation type="submission" date="2025-04" db="UniProtKB">
        <authorList>
            <consortium name="RefSeq"/>
        </authorList>
    </citation>
    <scope>IDENTIFICATION</scope>
    <source>
        <tissue evidence="2 3">Total insect</tissue>
    </source>
</reference>
<dbReference type="OrthoDB" id="46564at2759"/>
<dbReference type="RefSeq" id="XP_034250072.1">
    <property type="nucleotide sequence ID" value="XM_034394181.1"/>
</dbReference>
<evidence type="ECO:0000313" key="2">
    <source>
        <dbReference type="RefSeq" id="XP_034250071.1"/>
    </source>
</evidence>
<dbReference type="InterPro" id="IPR019410">
    <property type="entry name" value="Methyltransf_16"/>
</dbReference>
<dbReference type="InterPro" id="IPR029063">
    <property type="entry name" value="SAM-dependent_MTases_sf"/>
</dbReference>
<dbReference type="KEGG" id="tpal:117650626"/>
<dbReference type="CDD" id="cd02440">
    <property type="entry name" value="AdoMet_MTases"/>
    <property type="match status" value="1"/>
</dbReference>
<dbReference type="PANTHER" id="PTHR23108">
    <property type="entry name" value="METHYLTRANSFERASE-RELATED"/>
    <property type="match status" value="1"/>
</dbReference>
<evidence type="ECO:0000313" key="3">
    <source>
        <dbReference type="RefSeq" id="XP_034250072.1"/>
    </source>
</evidence>
<dbReference type="AlphaFoldDB" id="A0A6P8ZXE4"/>
<dbReference type="InterPro" id="IPR038899">
    <property type="entry name" value="METTL22"/>
</dbReference>
<evidence type="ECO:0000313" key="1">
    <source>
        <dbReference type="Proteomes" id="UP000515158"/>
    </source>
</evidence>
<organism evidence="3">
    <name type="scientific">Thrips palmi</name>
    <name type="common">Melon thrips</name>
    <dbReference type="NCBI Taxonomy" id="161013"/>
    <lineage>
        <taxon>Eukaryota</taxon>
        <taxon>Metazoa</taxon>
        <taxon>Ecdysozoa</taxon>
        <taxon>Arthropoda</taxon>
        <taxon>Hexapoda</taxon>
        <taxon>Insecta</taxon>
        <taxon>Pterygota</taxon>
        <taxon>Neoptera</taxon>
        <taxon>Paraneoptera</taxon>
        <taxon>Thysanoptera</taxon>
        <taxon>Terebrantia</taxon>
        <taxon>Thripoidea</taxon>
        <taxon>Thripidae</taxon>
        <taxon>Thrips</taxon>
    </lineage>
</organism>
<name>A0A6P8ZXE4_THRPL</name>
<protein>
    <submittedName>
        <fullName evidence="2 3">Methyltransferase-like protein 22</fullName>
    </submittedName>
</protein>
<dbReference type="GeneID" id="117650626"/>
<proteinExistence type="predicted"/>
<dbReference type="GO" id="GO:0008276">
    <property type="term" value="F:protein methyltransferase activity"/>
    <property type="evidence" value="ECO:0007669"/>
    <property type="project" value="InterPro"/>
</dbReference>
<dbReference type="Pfam" id="PF10294">
    <property type="entry name" value="Methyltransf_16"/>
    <property type="match status" value="1"/>
</dbReference>
<gene>
    <name evidence="2 3" type="primary">LOC117650626</name>
</gene>